<keyword evidence="2 4" id="KW-0560">Oxidoreductase</keyword>
<dbReference type="InterPro" id="IPR010102">
    <property type="entry name" value="Succ_semiAld_DH"/>
</dbReference>
<sequence length="497" mass="53941">MNSFAALNPADLLKDPSLWKTGAFINGQWLQETAHGTYSLNNPATGAELVKLPRCKEEETNFAIESAQKAFEKWRKTTAKQRSEIIHRWYQLVLENKEDLATIITLEEGKPLSEARGEIDYANSFLQWFAEEAKRIRGDVLPAPKDTQRIVVLKQPIGVCAAITPWNFPAAMITRKAGPALAAGCTMVVKPASQTPMTALALAELARRAGVPEGVFSVLTGNDTRIIGGILTSHPLVRKITFTGSTEVGRTLLEQSASTIKKCSMELGGNAPSIVFDDADLNLAVDGVIASKFRNTGQACISANRIYVHDAIYDEFAEKLSAKVKALKVGNGLEEGVVQGPLIDANAVKKVESHISNALEHGASVVCGGRRSELGGFFFEPTVLKNVTKDMLIAHDETFGPVAPLIRFSSEQEVIAQANDSEFGLAAYLYSQNSARVWRTSEALEAGMIGINTGLISNEVAPFGGVKQSGLGREGSHYGIDEFLEMKYMCWDGLYTD</sequence>
<dbReference type="NCBIfam" id="TIGR01780">
    <property type="entry name" value="SSADH"/>
    <property type="match status" value="1"/>
</dbReference>
<evidence type="ECO:0000259" key="5">
    <source>
        <dbReference type="Pfam" id="PF00171"/>
    </source>
</evidence>
<protein>
    <submittedName>
        <fullName evidence="6">Succinate-semialdehyde dehydrogenase / glutarate-semialdehyde dehydrogenase</fullName>
    </submittedName>
</protein>
<dbReference type="FunFam" id="3.40.605.10:FF:000026">
    <property type="entry name" value="Aldehyde dehydrogenase, putative"/>
    <property type="match status" value="1"/>
</dbReference>
<evidence type="ECO:0000256" key="4">
    <source>
        <dbReference type="RuleBase" id="RU003345"/>
    </source>
</evidence>
<dbReference type="STRING" id="595670.SAMN05421643_105120"/>
<dbReference type="FunFam" id="3.40.309.10:FF:000004">
    <property type="entry name" value="Succinate-semialdehyde dehydrogenase I"/>
    <property type="match status" value="1"/>
</dbReference>
<dbReference type="GO" id="GO:0004777">
    <property type="term" value="F:succinate-semialdehyde dehydrogenase (NAD+) activity"/>
    <property type="evidence" value="ECO:0007669"/>
    <property type="project" value="TreeGrafter"/>
</dbReference>
<evidence type="ECO:0000256" key="1">
    <source>
        <dbReference type="ARBA" id="ARBA00009986"/>
    </source>
</evidence>
<dbReference type="InterPro" id="IPR029510">
    <property type="entry name" value="Ald_DH_CS_GLU"/>
</dbReference>
<evidence type="ECO:0000313" key="6">
    <source>
        <dbReference type="EMBL" id="SDY20718.1"/>
    </source>
</evidence>
<organism evidence="6 7">
    <name type="scientific">Acinetobacter kyonggiensis</name>
    <dbReference type="NCBI Taxonomy" id="595670"/>
    <lineage>
        <taxon>Bacteria</taxon>
        <taxon>Pseudomonadati</taxon>
        <taxon>Pseudomonadota</taxon>
        <taxon>Gammaproteobacteria</taxon>
        <taxon>Moraxellales</taxon>
        <taxon>Moraxellaceae</taxon>
        <taxon>Acinetobacter</taxon>
    </lineage>
</organism>
<comment type="similarity">
    <text evidence="1 4">Belongs to the aldehyde dehydrogenase family.</text>
</comment>
<feature type="active site" evidence="3">
    <location>
        <position position="266"/>
    </location>
</feature>
<keyword evidence="7" id="KW-1185">Reference proteome</keyword>
<evidence type="ECO:0000313" key="7">
    <source>
        <dbReference type="Proteomes" id="UP000199035"/>
    </source>
</evidence>
<evidence type="ECO:0000256" key="3">
    <source>
        <dbReference type="PROSITE-ProRule" id="PRU10007"/>
    </source>
</evidence>
<dbReference type="InterPro" id="IPR050740">
    <property type="entry name" value="Aldehyde_DH_Superfamily"/>
</dbReference>
<dbReference type="FunFam" id="3.40.605.10:FF:000005">
    <property type="entry name" value="Succinate-semialdehyde dehydrogenase I"/>
    <property type="match status" value="1"/>
</dbReference>
<dbReference type="InterPro" id="IPR016162">
    <property type="entry name" value="Ald_DH_N"/>
</dbReference>
<dbReference type="Proteomes" id="UP000199035">
    <property type="component" value="Unassembled WGS sequence"/>
</dbReference>
<dbReference type="PANTHER" id="PTHR43353">
    <property type="entry name" value="SUCCINATE-SEMIALDEHYDE DEHYDROGENASE, MITOCHONDRIAL"/>
    <property type="match status" value="1"/>
</dbReference>
<dbReference type="SUPFAM" id="SSF53720">
    <property type="entry name" value="ALDH-like"/>
    <property type="match status" value="1"/>
</dbReference>
<dbReference type="InterPro" id="IPR015590">
    <property type="entry name" value="Aldehyde_DH_dom"/>
</dbReference>
<dbReference type="RefSeq" id="WP_092688654.1">
    <property type="nucleotide sequence ID" value="NZ_FNPK01000005.1"/>
</dbReference>
<proteinExistence type="inferred from homology"/>
<dbReference type="CDD" id="cd07103">
    <property type="entry name" value="ALDH_F5_SSADH_GabD"/>
    <property type="match status" value="1"/>
</dbReference>
<dbReference type="Gene3D" id="3.40.309.10">
    <property type="entry name" value="Aldehyde Dehydrogenase, Chain A, domain 2"/>
    <property type="match status" value="1"/>
</dbReference>
<name>A0A1H3I0V8_9GAMM</name>
<dbReference type="PROSITE" id="PS00687">
    <property type="entry name" value="ALDEHYDE_DEHYDR_GLU"/>
    <property type="match status" value="1"/>
</dbReference>
<evidence type="ECO:0000256" key="2">
    <source>
        <dbReference type="ARBA" id="ARBA00023002"/>
    </source>
</evidence>
<dbReference type="EMBL" id="FNPK01000005">
    <property type="protein sequence ID" value="SDY20718.1"/>
    <property type="molecule type" value="Genomic_DNA"/>
</dbReference>
<reference evidence="7" key="1">
    <citation type="submission" date="2016-10" db="EMBL/GenBank/DDBJ databases">
        <authorList>
            <person name="Varghese N."/>
            <person name="Submissions S."/>
        </authorList>
    </citation>
    <scope>NUCLEOTIDE SEQUENCE [LARGE SCALE GENOMIC DNA]</scope>
    <source>
        <strain evidence="7">ANC 5109</strain>
    </source>
</reference>
<gene>
    <name evidence="6" type="ORF">SAMN05421643_105120</name>
</gene>
<dbReference type="InterPro" id="IPR016163">
    <property type="entry name" value="Ald_DH_C"/>
</dbReference>
<dbReference type="PANTHER" id="PTHR43353:SF5">
    <property type="entry name" value="SUCCINATE-SEMIALDEHYDE DEHYDROGENASE, MITOCHONDRIAL"/>
    <property type="match status" value="1"/>
</dbReference>
<dbReference type="AlphaFoldDB" id="A0A1H3I0V8"/>
<dbReference type="GO" id="GO:0009450">
    <property type="term" value="P:gamma-aminobutyric acid catabolic process"/>
    <property type="evidence" value="ECO:0007669"/>
    <property type="project" value="InterPro"/>
</dbReference>
<accession>A0A1H3I0V8</accession>
<dbReference type="Gene3D" id="3.40.605.10">
    <property type="entry name" value="Aldehyde Dehydrogenase, Chain A, domain 1"/>
    <property type="match status" value="1"/>
</dbReference>
<dbReference type="InterPro" id="IPR016161">
    <property type="entry name" value="Ald_DH/histidinol_DH"/>
</dbReference>
<feature type="domain" description="Aldehyde dehydrogenase" evidence="5">
    <location>
        <begin position="29"/>
        <end position="488"/>
    </location>
</feature>
<dbReference type="Pfam" id="PF00171">
    <property type="entry name" value="Aldedh"/>
    <property type="match status" value="1"/>
</dbReference>